<name>A0A3B0UTN8_9ZZZZ</name>
<dbReference type="InterPro" id="IPR036291">
    <property type="entry name" value="NAD(P)-bd_dom_sf"/>
</dbReference>
<dbReference type="InterPro" id="IPR050129">
    <property type="entry name" value="Zn_alcohol_dh"/>
</dbReference>
<dbReference type="PANTHER" id="PTHR43401:SF2">
    <property type="entry name" value="L-THREONINE 3-DEHYDROGENASE"/>
    <property type="match status" value="1"/>
</dbReference>
<keyword evidence="5 8" id="KW-0560">Oxidoreductase</keyword>
<dbReference type="SUPFAM" id="SSF50129">
    <property type="entry name" value="GroES-like"/>
    <property type="match status" value="1"/>
</dbReference>
<dbReference type="Pfam" id="PF08240">
    <property type="entry name" value="ADH_N"/>
    <property type="match status" value="1"/>
</dbReference>
<gene>
    <name evidence="8" type="ORF">MNBD_BACTEROID01-1190</name>
</gene>
<dbReference type="InterPro" id="IPR013149">
    <property type="entry name" value="ADH-like_C"/>
</dbReference>
<dbReference type="GO" id="GO:0008270">
    <property type="term" value="F:zinc ion binding"/>
    <property type="evidence" value="ECO:0007669"/>
    <property type="project" value="InterPro"/>
</dbReference>
<evidence type="ECO:0000256" key="4">
    <source>
        <dbReference type="ARBA" id="ARBA00022833"/>
    </source>
</evidence>
<evidence type="ECO:0000313" key="8">
    <source>
        <dbReference type="EMBL" id="VAW23076.1"/>
    </source>
</evidence>
<evidence type="ECO:0000256" key="1">
    <source>
        <dbReference type="ARBA" id="ARBA00001947"/>
    </source>
</evidence>
<comment type="cofactor">
    <cofactor evidence="1">
        <name>Zn(2+)</name>
        <dbReference type="ChEBI" id="CHEBI:29105"/>
    </cofactor>
</comment>
<feature type="domain" description="Enoyl reductase (ER)" evidence="7">
    <location>
        <begin position="7"/>
        <end position="341"/>
    </location>
</feature>
<protein>
    <submittedName>
        <fullName evidence="8">2,3-butanediol dehydrogenase, R-alcohol forming, (R)- and (S)-acetoin-specific</fullName>
        <ecNumber evidence="8">1.1.1.4</ecNumber>
    </submittedName>
</protein>
<dbReference type="PANTHER" id="PTHR43401">
    <property type="entry name" value="L-THREONINE 3-DEHYDROGENASE"/>
    <property type="match status" value="1"/>
</dbReference>
<dbReference type="SMART" id="SM00829">
    <property type="entry name" value="PKS_ER"/>
    <property type="match status" value="1"/>
</dbReference>
<dbReference type="EC" id="1.1.1.4" evidence="8"/>
<dbReference type="InterPro" id="IPR013154">
    <property type="entry name" value="ADH-like_N"/>
</dbReference>
<dbReference type="Gene3D" id="3.40.50.720">
    <property type="entry name" value="NAD(P)-binding Rossmann-like Domain"/>
    <property type="match status" value="1"/>
</dbReference>
<dbReference type="AlphaFoldDB" id="A0A3B0UTN8"/>
<dbReference type="FunFam" id="3.40.50.720:FF:000068">
    <property type="entry name" value="Sorbitol dehydrogenase"/>
    <property type="match status" value="1"/>
</dbReference>
<keyword evidence="4" id="KW-0862">Zinc</keyword>
<sequence>MKALVLEEYNKLIYKDMPAPIFARNEVLVKVKACGICGSDVHGMDGSTGRRKPPLIMGHEASGEIAGCGGEVSGWNVGDRVTFDSTIYPLDDWFTLKGFYNLSENRQVLGVSTDEYCRHGAFAEYVAIPQHILYKIPDKVAFEQAAMVEPVAVAMHAVNRPHLQLGESAVVVGTGMIGLFIVQLLALSGISPVIAVDVDKNKLALAKKFGADEVINPEKSNSGDIVKRLTGNRGADLVFEAVGVTPTVNTAINLVRKGGKVVLVGNLSPKIEFPLQSVVAREIKVLGSCAIRGEYDAVLKLIEAGKISVDEMISAVAPLSEGSEWFHRLYGKEPGLNKVILIP</sequence>
<evidence type="ECO:0000256" key="5">
    <source>
        <dbReference type="ARBA" id="ARBA00023002"/>
    </source>
</evidence>
<comment type="similarity">
    <text evidence="2">Belongs to the zinc-containing alcohol dehydrogenase family.</text>
</comment>
<reference evidence="8" key="1">
    <citation type="submission" date="2018-06" db="EMBL/GenBank/DDBJ databases">
        <authorList>
            <person name="Zhirakovskaya E."/>
        </authorList>
    </citation>
    <scope>NUCLEOTIDE SEQUENCE</scope>
</reference>
<evidence type="ECO:0000256" key="3">
    <source>
        <dbReference type="ARBA" id="ARBA00022723"/>
    </source>
</evidence>
<keyword evidence="6" id="KW-0520">NAD</keyword>
<evidence type="ECO:0000259" key="7">
    <source>
        <dbReference type="SMART" id="SM00829"/>
    </source>
</evidence>
<dbReference type="CDD" id="cd08236">
    <property type="entry name" value="sugar_DH"/>
    <property type="match status" value="1"/>
</dbReference>
<dbReference type="GO" id="GO:0000721">
    <property type="term" value="F:(R,R)-butanediol dehydrogenase activity"/>
    <property type="evidence" value="ECO:0007669"/>
    <property type="project" value="UniProtKB-EC"/>
</dbReference>
<dbReference type="InterPro" id="IPR020843">
    <property type="entry name" value="ER"/>
</dbReference>
<dbReference type="Pfam" id="PF00107">
    <property type="entry name" value="ADH_zinc_N"/>
    <property type="match status" value="1"/>
</dbReference>
<dbReference type="InterPro" id="IPR011032">
    <property type="entry name" value="GroES-like_sf"/>
</dbReference>
<accession>A0A3B0UTN8</accession>
<dbReference type="EMBL" id="UOEP01000186">
    <property type="protein sequence ID" value="VAW23076.1"/>
    <property type="molecule type" value="Genomic_DNA"/>
</dbReference>
<evidence type="ECO:0000256" key="6">
    <source>
        <dbReference type="ARBA" id="ARBA00023027"/>
    </source>
</evidence>
<dbReference type="Gene3D" id="3.90.180.10">
    <property type="entry name" value="Medium-chain alcohol dehydrogenases, catalytic domain"/>
    <property type="match status" value="1"/>
</dbReference>
<organism evidence="8">
    <name type="scientific">hydrothermal vent metagenome</name>
    <dbReference type="NCBI Taxonomy" id="652676"/>
    <lineage>
        <taxon>unclassified sequences</taxon>
        <taxon>metagenomes</taxon>
        <taxon>ecological metagenomes</taxon>
    </lineage>
</organism>
<dbReference type="InterPro" id="IPR002328">
    <property type="entry name" value="ADH_Zn_CS"/>
</dbReference>
<keyword evidence="3" id="KW-0479">Metal-binding</keyword>
<dbReference type="SUPFAM" id="SSF51735">
    <property type="entry name" value="NAD(P)-binding Rossmann-fold domains"/>
    <property type="match status" value="1"/>
</dbReference>
<evidence type="ECO:0000256" key="2">
    <source>
        <dbReference type="ARBA" id="ARBA00008072"/>
    </source>
</evidence>
<proteinExistence type="inferred from homology"/>
<dbReference type="PROSITE" id="PS00059">
    <property type="entry name" value="ADH_ZINC"/>
    <property type="match status" value="1"/>
</dbReference>